<proteinExistence type="predicted"/>
<evidence type="ECO:0000256" key="9">
    <source>
        <dbReference type="SAM" id="Phobius"/>
    </source>
</evidence>
<dbReference type="RefSeq" id="XP_033779077.1">
    <property type="nucleotide sequence ID" value="XM_033923186.1"/>
</dbReference>
<dbReference type="FunFam" id="1.20.1070.10:FF:000001">
    <property type="entry name" value="Olfactory receptor"/>
    <property type="match status" value="1"/>
</dbReference>
<evidence type="ECO:0000256" key="8">
    <source>
        <dbReference type="ARBA" id="ARBA00023224"/>
    </source>
</evidence>
<dbReference type="PRINTS" id="PR00245">
    <property type="entry name" value="OLFACTORYR"/>
</dbReference>
<protein>
    <submittedName>
        <fullName evidence="12">Olfactory receptor 5F1-like</fullName>
    </submittedName>
</protein>
<dbReference type="InParanoid" id="A0A6P8NS06"/>
<evidence type="ECO:0000256" key="5">
    <source>
        <dbReference type="ARBA" id="ARBA00022725"/>
    </source>
</evidence>
<feature type="transmembrane region" description="Helical" evidence="9">
    <location>
        <begin position="218"/>
        <end position="242"/>
    </location>
</feature>
<keyword evidence="5" id="KW-0552">Olfaction</keyword>
<evidence type="ECO:0000313" key="12">
    <source>
        <dbReference type="RefSeq" id="XP_033779077.1"/>
    </source>
</evidence>
<dbReference type="AlphaFoldDB" id="A0A6P8NS06"/>
<feature type="transmembrane region" description="Helical" evidence="9">
    <location>
        <begin position="118"/>
        <end position="137"/>
    </location>
</feature>
<dbReference type="Pfam" id="PF13853">
    <property type="entry name" value="7tm_4"/>
    <property type="match status" value="1"/>
</dbReference>
<dbReference type="PRINTS" id="PR00237">
    <property type="entry name" value="GPCRRHODOPSN"/>
</dbReference>
<dbReference type="OrthoDB" id="9891114at2759"/>
<dbReference type="InterPro" id="IPR000276">
    <property type="entry name" value="GPCR_Rhodpsn"/>
</dbReference>
<dbReference type="Gene3D" id="1.20.1070.10">
    <property type="entry name" value="Rhodopsin 7-helix transmembrane proteins"/>
    <property type="match status" value="1"/>
</dbReference>
<dbReference type="InterPro" id="IPR017452">
    <property type="entry name" value="GPCR_Rhodpsn_7TM"/>
</dbReference>
<evidence type="ECO:0000313" key="11">
    <source>
        <dbReference type="Proteomes" id="UP000515159"/>
    </source>
</evidence>
<accession>A0A6P8NS06</accession>
<name>A0A6P8NS06_GEOSA</name>
<evidence type="ECO:0000259" key="10">
    <source>
        <dbReference type="PROSITE" id="PS50262"/>
    </source>
</evidence>
<evidence type="ECO:0000256" key="6">
    <source>
        <dbReference type="ARBA" id="ARBA00022989"/>
    </source>
</evidence>
<dbReference type="CDD" id="cd15225">
    <property type="entry name" value="7tmA_OR10A-like"/>
    <property type="match status" value="1"/>
</dbReference>
<keyword evidence="4 9" id="KW-0812">Transmembrane</keyword>
<evidence type="ECO:0000256" key="2">
    <source>
        <dbReference type="ARBA" id="ARBA00022475"/>
    </source>
</evidence>
<keyword evidence="7 9" id="KW-0472">Membrane</keyword>
<evidence type="ECO:0000256" key="7">
    <source>
        <dbReference type="ARBA" id="ARBA00023136"/>
    </source>
</evidence>
<feature type="transmembrane region" description="Helical" evidence="9">
    <location>
        <begin position="254"/>
        <end position="278"/>
    </location>
</feature>
<comment type="subcellular location">
    <subcellularLocation>
        <location evidence="1">Cell membrane</location>
        <topology evidence="1">Multi-pass membrane protein</topology>
    </subcellularLocation>
</comment>
<organism evidence="11 12">
    <name type="scientific">Geotrypetes seraphini</name>
    <name type="common">Gaboon caecilian</name>
    <name type="synonym">Caecilia seraphini</name>
    <dbReference type="NCBI Taxonomy" id="260995"/>
    <lineage>
        <taxon>Eukaryota</taxon>
        <taxon>Metazoa</taxon>
        <taxon>Chordata</taxon>
        <taxon>Craniata</taxon>
        <taxon>Vertebrata</taxon>
        <taxon>Euteleostomi</taxon>
        <taxon>Amphibia</taxon>
        <taxon>Gymnophiona</taxon>
        <taxon>Geotrypetes</taxon>
    </lineage>
</organism>
<dbReference type="GeneID" id="117349595"/>
<dbReference type="SUPFAM" id="SSF81321">
    <property type="entry name" value="Family A G protein-coupled receptor-like"/>
    <property type="match status" value="1"/>
</dbReference>
<keyword evidence="11" id="KW-1185">Reference proteome</keyword>
<evidence type="ECO:0000256" key="4">
    <source>
        <dbReference type="ARBA" id="ARBA00022692"/>
    </source>
</evidence>
<dbReference type="KEGG" id="gsh:117349595"/>
<dbReference type="PANTHER" id="PTHR26453">
    <property type="entry name" value="OLFACTORY RECEPTOR"/>
    <property type="match status" value="1"/>
</dbReference>
<evidence type="ECO:0000256" key="3">
    <source>
        <dbReference type="ARBA" id="ARBA00022606"/>
    </source>
</evidence>
<evidence type="ECO:0000256" key="1">
    <source>
        <dbReference type="ARBA" id="ARBA00004651"/>
    </source>
</evidence>
<keyword evidence="3" id="KW-0716">Sensory transduction</keyword>
<reference evidence="12" key="1">
    <citation type="submission" date="2025-08" db="UniProtKB">
        <authorList>
            <consortium name="RefSeq"/>
        </authorList>
    </citation>
    <scope>IDENTIFICATION</scope>
</reference>
<feature type="transmembrane region" description="Helical" evidence="9">
    <location>
        <begin position="158"/>
        <end position="179"/>
    </location>
</feature>
<keyword evidence="2" id="KW-1003">Cell membrane</keyword>
<keyword evidence="8" id="KW-0807">Transducer</keyword>
<feature type="transmembrane region" description="Helical" evidence="9">
    <location>
        <begin position="290"/>
        <end position="309"/>
    </location>
</feature>
<dbReference type="Proteomes" id="UP000515159">
    <property type="component" value="Chromosome 16"/>
</dbReference>
<sequence length="330" mass="37872">MDRGSWRKSQWRNLCFATTASLSFAHTLKILWNKKTLHNFATEKQTEVELETGKIWNGSSFIIILTTVNPHLNSPMYFFLQNLSFLEMCYTSVTTPRLLMDLFNKDRSISFPCCALQLYFFIFLGSTECFFFAVMAYDRYAAIAHPLQYTMLISRRRCLQLAIGAWVGGIFLALGQAVLISSLPYCRSHIINHFFCDVPPLVKLACGDKYLVEIEISLYSAVVVMVPFVLVLLSYVFILNAILKIRSSQGQRKAFSTCASHLTSVFLFYVPAICVYVTPKSKYSLNSDRLLALFYAVIIPMLNPLIYSLRNNEVKKALRNRMKRQLCLQR</sequence>
<keyword evidence="6 9" id="KW-1133">Transmembrane helix</keyword>
<dbReference type="GO" id="GO:0005886">
    <property type="term" value="C:plasma membrane"/>
    <property type="evidence" value="ECO:0007669"/>
    <property type="project" value="UniProtKB-SubCell"/>
</dbReference>
<dbReference type="PROSITE" id="PS50262">
    <property type="entry name" value="G_PROTEIN_RECEP_F1_2"/>
    <property type="match status" value="1"/>
</dbReference>
<gene>
    <name evidence="12" type="primary">LOC117349595</name>
</gene>
<dbReference type="InterPro" id="IPR000725">
    <property type="entry name" value="Olfact_rcpt"/>
</dbReference>
<dbReference type="GO" id="GO:0004930">
    <property type="term" value="F:G protein-coupled receptor activity"/>
    <property type="evidence" value="ECO:0007669"/>
    <property type="project" value="InterPro"/>
</dbReference>
<feature type="domain" description="G-protein coupled receptors family 1 profile" evidence="10">
    <location>
        <begin position="58"/>
        <end position="307"/>
    </location>
</feature>
<dbReference type="GO" id="GO:0004984">
    <property type="term" value="F:olfactory receptor activity"/>
    <property type="evidence" value="ECO:0007669"/>
    <property type="project" value="InterPro"/>
</dbReference>